<keyword evidence="1" id="KW-0596">Phosphopantetheine</keyword>
<accession>A0A4R7VKI7</accession>
<evidence type="ECO:0000256" key="2">
    <source>
        <dbReference type="ARBA" id="ARBA00022553"/>
    </source>
</evidence>
<dbReference type="PANTHER" id="PTHR45527">
    <property type="entry name" value="NONRIBOSOMAL PEPTIDE SYNTHETASE"/>
    <property type="match status" value="1"/>
</dbReference>
<dbReference type="SUPFAM" id="SSF47336">
    <property type="entry name" value="ACP-like"/>
    <property type="match status" value="1"/>
</dbReference>
<dbReference type="Pfam" id="PF00975">
    <property type="entry name" value="Thioesterase"/>
    <property type="match status" value="1"/>
</dbReference>
<dbReference type="PROSITE" id="PS00012">
    <property type="entry name" value="PHOSPHOPANTETHEINE"/>
    <property type="match status" value="1"/>
</dbReference>
<dbReference type="InterPro" id="IPR029058">
    <property type="entry name" value="AB_hydrolase_fold"/>
</dbReference>
<organism evidence="4 5">
    <name type="scientific">Actinophytocola oryzae</name>
    <dbReference type="NCBI Taxonomy" id="502181"/>
    <lineage>
        <taxon>Bacteria</taxon>
        <taxon>Bacillati</taxon>
        <taxon>Actinomycetota</taxon>
        <taxon>Actinomycetes</taxon>
        <taxon>Pseudonocardiales</taxon>
        <taxon>Pseudonocardiaceae</taxon>
    </lineage>
</organism>
<dbReference type="GO" id="GO:0043041">
    <property type="term" value="P:amino acid activation for nonribosomal peptide biosynthetic process"/>
    <property type="evidence" value="ECO:0007669"/>
    <property type="project" value="TreeGrafter"/>
</dbReference>
<dbReference type="GO" id="GO:0031177">
    <property type="term" value="F:phosphopantetheine binding"/>
    <property type="evidence" value="ECO:0007669"/>
    <property type="project" value="InterPro"/>
</dbReference>
<keyword evidence="2" id="KW-0597">Phosphoprotein</keyword>
<dbReference type="RefSeq" id="WP_133904416.1">
    <property type="nucleotide sequence ID" value="NZ_SOCP01000007.1"/>
</dbReference>
<protein>
    <submittedName>
        <fullName evidence="4">Phosphopantetheine binding protein</fullName>
    </submittedName>
</protein>
<dbReference type="SUPFAM" id="SSF53474">
    <property type="entry name" value="alpha/beta-Hydrolases"/>
    <property type="match status" value="1"/>
</dbReference>
<dbReference type="Proteomes" id="UP000294927">
    <property type="component" value="Unassembled WGS sequence"/>
</dbReference>
<dbReference type="SMART" id="SM00823">
    <property type="entry name" value="PKS_PP"/>
    <property type="match status" value="1"/>
</dbReference>
<dbReference type="InterPro" id="IPR020806">
    <property type="entry name" value="PKS_PP-bd"/>
</dbReference>
<dbReference type="InterPro" id="IPR001031">
    <property type="entry name" value="Thioesterase"/>
</dbReference>
<dbReference type="PANTHER" id="PTHR45527:SF1">
    <property type="entry name" value="FATTY ACID SYNTHASE"/>
    <property type="match status" value="1"/>
</dbReference>
<gene>
    <name evidence="4" type="ORF">CLV71_10747</name>
</gene>
<dbReference type="Pfam" id="PF00550">
    <property type="entry name" value="PP-binding"/>
    <property type="match status" value="1"/>
</dbReference>
<dbReference type="InterPro" id="IPR036736">
    <property type="entry name" value="ACP-like_sf"/>
</dbReference>
<dbReference type="GO" id="GO:0044550">
    <property type="term" value="P:secondary metabolite biosynthetic process"/>
    <property type="evidence" value="ECO:0007669"/>
    <property type="project" value="TreeGrafter"/>
</dbReference>
<evidence type="ECO:0000313" key="5">
    <source>
        <dbReference type="Proteomes" id="UP000294927"/>
    </source>
</evidence>
<reference evidence="4 5" key="1">
    <citation type="submission" date="2019-03" db="EMBL/GenBank/DDBJ databases">
        <title>Genomic Encyclopedia of Archaeal and Bacterial Type Strains, Phase II (KMG-II): from individual species to whole genera.</title>
        <authorList>
            <person name="Goeker M."/>
        </authorList>
    </citation>
    <scope>NUCLEOTIDE SEQUENCE [LARGE SCALE GENOMIC DNA]</scope>
    <source>
        <strain evidence="4 5">DSM 45499</strain>
    </source>
</reference>
<dbReference type="InterPro" id="IPR009081">
    <property type="entry name" value="PP-bd_ACP"/>
</dbReference>
<dbReference type="OrthoDB" id="2472181at2"/>
<dbReference type="InterPro" id="IPR006162">
    <property type="entry name" value="Ppantetheine_attach_site"/>
</dbReference>
<evidence type="ECO:0000313" key="4">
    <source>
        <dbReference type="EMBL" id="TDV49708.1"/>
    </source>
</evidence>
<comment type="caution">
    <text evidence="4">The sequence shown here is derived from an EMBL/GenBank/DDBJ whole genome shotgun (WGS) entry which is preliminary data.</text>
</comment>
<dbReference type="EMBL" id="SOCP01000007">
    <property type="protein sequence ID" value="TDV49708.1"/>
    <property type="molecule type" value="Genomic_DNA"/>
</dbReference>
<proteinExistence type="predicted"/>
<name>A0A4R7VKI7_9PSEU</name>
<dbReference type="PROSITE" id="PS50075">
    <property type="entry name" value="CARRIER"/>
    <property type="match status" value="1"/>
</dbReference>
<dbReference type="GO" id="GO:0005737">
    <property type="term" value="C:cytoplasm"/>
    <property type="evidence" value="ECO:0007669"/>
    <property type="project" value="TreeGrafter"/>
</dbReference>
<dbReference type="Gene3D" id="1.10.1200.10">
    <property type="entry name" value="ACP-like"/>
    <property type="match status" value="1"/>
</dbReference>
<evidence type="ECO:0000256" key="1">
    <source>
        <dbReference type="ARBA" id="ARBA00022450"/>
    </source>
</evidence>
<evidence type="ECO:0000259" key="3">
    <source>
        <dbReference type="PROSITE" id="PS50075"/>
    </source>
</evidence>
<sequence>MNLAVETSTDTGYARPRDPAEIWVARHWQDVLGFCVGIRENFFGVGGNSLDAARVVNAVLDEFDRQLPLNAVTENPTVERFAALVREENGRTLSGPLVELQGGDGTHPPLFMVHPASGQLGSYCHLARALGDDHTVFGLQPVGLHTDAAPVTTVEAMARAYLDEIRAVDPVGPYLLGGCSTGVAVAVELAHLLTEAGAEVRLLAAIDAELVEPTGGLVDSSLGQLAQGRTAAEVLDDWKEHDLVPRDENPDFVTRSLRVWQANRAAVRDWTGTSYPGPLDTFLAPGTERPADWPAAEDERAHECAAGPDGTRLPAVADELRRLIG</sequence>
<feature type="domain" description="Carrier" evidence="3">
    <location>
        <begin position="15"/>
        <end position="89"/>
    </location>
</feature>
<dbReference type="AlphaFoldDB" id="A0A4R7VKI7"/>
<dbReference type="Gene3D" id="3.40.50.1820">
    <property type="entry name" value="alpha/beta hydrolase"/>
    <property type="match status" value="1"/>
</dbReference>
<keyword evidence="5" id="KW-1185">Reference proteome</keyword>